<keyword evidence="4 9" id="KW-0812">Transmembrane</keyword>
<name>A0A3D8SL81_9EURO</name>
<feature type="transmembrane region" description="Helical" evidence="9">
    <location>
        <begin position="465"/>
        <end position="486"/>
    </location>
</feature>
<dbReference type="GO" id="GO:0016757">
    <property type="term" value="F:glycosyltransferase activity"/>
    <property type="evidence" value="ECO:0007669"/>
    <property type="project" value="UniProtKB-KW"/>
</dbReference>
<dbReference type="AlphaFoldDB" id="A0A3D8SL81"/>
<feature type="region of interest" description="Disordered" evidence="8">
    <location>
        <begin position="533"/>
        <end position="553"/>
    </location>
</feature>
<protein>
    <recommendedName>
        <fullName evidence="13">Glycosyltransferase 2-like domain-containing protein</fullName>
    </recommendedName>
</protein>
<evidence type="ECO:0000256" key="5">
    <source>
        <dbReference type="ARBA" id="ARBA00022989"/>
    </source>
</evidence>
<feature type="compositionally biased region" description="Low complexity" evidence="8">
    <location>
        <begin position="533"/>
        <end position="549"/>
    </location>
</feature>
<feature type="region of interest" description="Disordered" evidence="8">
    <location>
        <begin position="597"/>
        <end position="669"/>
    </location>
</feature>
<evidence type="ECO:0000256" key="4">
    <source>
        <dbReference type="ARBA" id="ARBA00022692"/>
    </source>
</evidence>
<dbReference type="OrthoDB" id="2849215at2759"/>
<comment type="caution">
    <text evidence="11">The sequence shown here is derived from an EMBL/GenBank/DDBJ whole genome shotgun (WGS) entry which is preliminary data.</text>
</comment>
<dbReference type="Pfam" id="PF13641">
    <property type="entry name" value="Glyco_tranf_2_3"/>
    <property type="match status" value="1"/>
</dbReference>
<feature type="signal peptide" evidence="10">
    <location>
        <begin position="1"/>
        <end position="16"/>
    </location>
</feature>
<gene>
    <name evidence="11" type="ORF">DSM5745_03731</name>
</gene>
<feature type="transmembrane region" description="Helical" evidence="9">
    <location>
        <begin position="433"/>
        <end position="453"/>
    </location>
</feature>
<dbReference type="InterPro" id="IPR052427">
    <property type="entry name" value="Glycosyltrans_GT2/GT47"/>
</dbReference>
<comment type="subcellular location">
    <subcellularLocation>
        <location evidence="1">Membrane</location>
    </subcellularLocation>
</comment>
<feature type="chain" id="PRO_5017564646" description="Glycosyltransferase 2-like domain-containing protein" evidence="10">
    <location>
        <begin position="17"/>
        <end position="669"/>
    </location>
</feature>
<sequence length="669" mass="74250">MFKVIIAILLLPLALTSPLLAAVLAPIQLLLLYIWRIIQGFLGNIIAFCFNFFNCNKKCRNKLIKDYKKYSSGNLFSNAFAIPALVLKQLGRPITWVFGSLYNVVVGEPINMYIQQATSDEMGTYFLYLVIFRCLRMIKHLYRAFRHSATPVPERPNVRPTDCTVILPTSDPRQNPDFEECLSSCLANAPGAVIVVTNSSAMVDAAKRIVTPYEQRFPSIKISVRSCHYKDATKRQQLAYALGYVRTRITVLLDEHVFWPSPRFLPSLIAPFDDEETNVGLVGTNKRVRRSESGYSFCNMLGALDLERQNFELRSTNALDTGVLAVSALTSAHRSAVVTNRRFLSEFANQCYFFGTFDADDGDIDAFITRWTVKQGFSVKIQHSADTCIETTVSSTLTGLLSQLVMQARSSWRNRCAALFTDRLFLDQPLTSWVVYLPFLYATALCDIAQIYTLSNSNLGLEPHALTYLISAILFSKFLKIAPYFLSHPHHLLLLPGYIIFTYLQSLLRVYAALTFFLTSSGPDRYAEAASASAPASLSPSPPTRALSTPAPPRANEMQIPLIVSPSTFLRPQPRDLAGVSAAQAYAYERHADRVARAVREDAPSPVSPGVVAAHAQQAQSPPPPPPKKRGRPRLTPNASPRMTPNATPHGSPALGAKRGRGRPRKNPL</sequence>
<dbReference type="InterPro" id="IPR029044">
    <property type="entry name" value="Nucleotide-diphossugar_trans"/>
</dbReference>
<evidence type="ECO:0000256" key="2">
    <source>
        <dbReference type="ARBA" id="ARBA00022676"/>
    </source>
</evidence>
<keyword evidence="5 9" id="KW-1133">Transmembrane helix</keyword>
<dbReference type="RefSeq" id="XP_026606613.1">
    <property type="nucleotide sequence ID" value="XM_026745747.1"/>
</dbReference>
<evidence type="ECO:0000313" key="11">
    <source>
        <dbReference type="EMBL" id="RDW87089.1"/>
    </source>
</evidence>
<keyword evidence="6 9" id="KW-0472">Membrane</keyword>
<dbReference type="EMBL" id="PVWQ01000003">
    <property type="protein sequence ID" value="RDW87089.1"/>
    <property type="molecule type" value="Genomic_DNA"/>
</dbReference>
<proteinExistence type="predicted"/>
<evidence type="ECO:0000256" key="1">
    <source>
        <dbReference type="ARBA" id="ARBA00004370"/>
    </source>
</evidence>
<keyword evidence="2" id="KW-0328">Glycosyltransferase</keyword>
<reference evidence="11 12" key="1">
    <citation type="journal article" date="2018" name="IMA Fungus">
        <title>IMA Genome-F 9: Draft genome sequence of Annulohypoxylon stygium, Aspergillus mulundensis, Berkeleyomyces basicola (syn. Thielaviopsis basicola), Ceratocystis smalleyi, two Cercospora beticola strains, Coleophoma cylindrospora, Fusarium fracticaudum, Phialophora cf. hyalina, and Morchella septimelata.</title>
        <authorList>
            <person name="Wingfield B.D."/>
            <person name="Bills G.F."/>
            <person name="Dong Y."/>
            <person name="Huang W."/>
            <person name="Nel W.J."/>
            <person name="Swalarsk-Parry B.S."/>
            <person name="Vaghefi N."/>
            <person name="Wilken P.M."/>
            <person name="An Z."/>
            <person name="de Beer Z.W."/>
            <person name="De Vos L."/>
            <person name="Chen L."/>
            <person name="Duong T.A."/>
            <person name="Gao Y."/>
            <person name="Hammerbacher A."/>
            <person name="Kikkert J.R."/>
            <person name="Li Y."/>
            <person name="Li H."/>
            <person name="Li K."/>
            <person name="Li Q."/>
            <person name="Liu X."/>
            <person name="Ma X."/>
            <person name="Naidoo K."/>
            <person name="Pethybridge S.J."/>
            <person name="Sun J."/>
            <person name="Steenkamp E.T."/>
            <person name="van der Nest M.A."/>
            <person name="van Wyk S."/>
            <person name="Wingfield M.J."/>
            <person name="Xiong C."/>
            <person name="Yue Q."/>
            <person name="Zhang X."/>
        </authorList>
    </citation>
    <scope>NUCLEOTIDE SEQUENCE [LARGE SCALE GENOMIC DNA]</scope>
    <source>
        <strain evidence="11 12">DSM 5745</strain>
    </source>
</reference>
<evidence type="ECO:0000256" key="9">
    <source>
        <dbReference type="SAM" id="Phobius"/>
    </source>
</evidence>
<feature type="compositionally biased region" description="Polar residues" evidence="8">
    <location>
        <begin position="637"/>
        <end position="649"/>
    </location>
</feature>
<dbReference type="Proteomes" id="UP000256690">
    <property type="component" value="Unassembled WGS sequence"/>
</dbReference>
<dbReference type="GO" id="GO:0016020">
    <property type="term" value="C:membrane"/>
    <property type="evidence" value="ECO:0007669"/>
    <property type="project" value="UniProtKB-SubCell"/>
</dbReference>
<dbReference type="Gene3D" id="3.90.550.10">
    <property type="entry name" value="Spore Coat Polysaccharide Biosynthesis Protein SpsA, Chain A"/>
    <property type="match status" value="1"/>
</dbReference>
<keyword evidence="10" id="KW-0732">Signal</keyword>
<evidence type="ECO:0000256" key="3">
    <source>
        <dbReference type="ARBA" id="ARBA00022679"/>
    </source>
</evidence>
<feature type="transmembrane region" description="Helical" evidence="9">
    <location>
        <begin position="498"/>
        <end position="518"/>
    </location>
</feature>
<feature type="transmembrane region" description="Helical" evidence="9">
    <location>
        <begin position="31"/>
        <end position="54"/>
    </location>
</feature>
<evidence type="ECO:0000256" key="6">
    <source>
        <dbReference type="ARBA" id="ARBA00023136"/>
    </source>
</evidence>
<dbReference type="PANTHER" id="PTHR47844:SF1">
    <property type="entry name" value="EXOSTOSIN-LIKE 2"/>
    <property type="match status" value="1"/>
</dbReference>
<keyword evidence="3" id="KW-0808">Transferase</keyword>
<evidence type="ECO:0000256" key="8">
    <source>
        <dbReference type="SAM" id="MobiDB-lite"/>
    </source>
</evidence>
<accession>A0A3D8SL81</accession>
<evidence type="ECO:0000256" key="7">
    <source>
        <dbReference type="ARBA" id="ARBA00023180"/>
    </source>
</evidence>
<organism evidence="11 12">
    <name type="scientific">Aspergillus mulundensis</name>
    <dbReference type="NCBI Taxonomy" id="1810919"/>
    <lineage>
        <taxon>Eukaryota</taxon>
        <taxon>Fungi</taxon>
        <taxon>Dikarya</taxon>
        <taxon>Ascomycota</taxon>
        <taxon>Pezizomycotina</taxon>
        <taxon>Eurotiomycetes</taxon>
        <taxon>Eurotiomycetidae</taxon>
        <taxon>Eurotiales</taxon>
        <taxon>Aspergillaceae</taxon>
        <taxon>Aspergillus</taxon>
        <taxon>Aspergillus subgen. Nidulantes</taxon>
    </lineage>
</organism>
<evidence type="ECO:0000313" key="12">
    <source>
        <dbReference type="Proteomes" id="UP000256690"/>
    </source>
</evidence>
<dbReference type="GeneID" id="38114101"/>
<evidence type="ECO:0008006" key="13">
    <source>
        <dbReference type="Google" id="ProtNLM"/>
    </source>
</evidence>
<keyword evidence="12" id="KW-1185">Reference proteome</keyword>
<dbReference type="PANTHER" id="PTHR47844">
    <property type="entry name" value="SYNTHASE CPS1, PUTATIVE (AFU_ORTHOLOGUE AFUA_7G02500)-RELATED"/>
    <property type="match status" value="1"/>
</dbReference>
<feature type="compositionally biased region" description="Basic residues" evidence="8">
    <location>
        <begin position="658"/>
        <end position="669"/>
    </location>
</feature>
<evidence type="ECO:0000256" key="10">
    <source>
        <dbReference type="SAM" id="SignalP"/>
    </source>
</evidence>
<keyword evidence="7" id="KW-0325">Glycoprotein</keyword>
<dbReference type="STRING" id="1810919.A0A3D8SL81"/>